<gene>
    <name evidence="1" type="ORF">HMPREF9021_01764</name>
</gene>
<dbReference type="KEGG" id="smur:BWP33_08300"/>
<sequence length="258" mass="29200">MPTYPLQFKTTQNRTTFPLAFGREEENQDNSNHDSGNIKPINPIVIIEEKRKSDRQLLPLVKSHRYGEVEAQFFALLIALFKAKLSGRFNDVNVYGAPHLGSRTLLRQYLVSQNVANFNTEALEENAMRYLLMAWRYLNGKRGTAFLETFIRCVWGSDFKILPLYCKKDGSYPESCATLPEIAQLEHQESDYFLTSRLRVQLLDDIGYFATEIGNGLNNVLPARLMVAEIAREVTLSADLYINIGGASYSVVFATGKA</sequence>
<dbReference type="Proteomes" id="UP000017813">
    <property type="component" value="Unassembled WGS sequence"/>
</dbReference>
<accession>V9HLL5</accession>
<dbReference type="AlphaFoldDB" id="V9HLL5"/>
<proteinExistence type="predicted"/>
<dbReference type="HOGENOM" id="CLU_1077270_0_0_4"/>
<dbReference type="EMBL" id="ADCY02000035">
    <property type="protein sequence ID" value="EFG30477.1"/>
    <property type="molecule type" value="Genomic_DNA"/>
</dbReference>
<protein>
    <submittedName>
        <fullName evidence="1">Uncharacterized protein</fullName>
    </submittedName>
</protein>
<organism evidence="1 2">
    <name type="scientific">Simonsiella muelleri ATCC 29453</name>
    <dbReference type="NCBI Taxonomy" id="641147"/>
    <lineage>
        <taxon>Bacteria</taxon>
        <taxon>Pseudomonadati</taxon>
        <taxon>Pseudomonadota</taxon>
        <taxon>Betaproteobacteria</taxon>
        <taxon>Neisseriales</taxon>
        <taxon>Neisseriaceae</taxon>
        <taxon>Simonsiella</taxon>
    </lineage>
</organism>
<keyword evidence="2" id="KW-1185">Reference proteome</keyword>
<evidence type="ECO:0000313" key="2">
    <source>
        <dbReference type="Proteomes" id="UP000017813"/>
    </source>
</evidence>
<comment type="caution">
    <text evidence="1">The sequence shown here is derived from an EMBL/GenBank/DDBJ whole genome shotgun (WGS) entry which is preliminary data.</text>
</comment>
<dbReference type="RefSeq" id="WP_002642169.1">
    <property type="nucleotide sequence ID" value="NZ_CP019448.1"/>
</dbReference>
<name>V9HLL5_9NEIS</name>
<reference evidence="1 2" key="2">
    <citation type="submission" date="2011-10" db="EMBL/GenBank/DDBJ databases">
        <title>The Genome Sequence of Simonsiella muelleri ATCC 29453.</title>
        <authorList>
            <consortium name="The Broad Institute Genome Sequencing Platform"/>
            <consortium name="The Broad Institute Genome Sequencing Center for Infectious Disease"/>
            <person name="Earl A."/>
            <person name="Ward D."/>
            <person name="Feldgarden M."/>
            <person name="Gevers D."/>
            <person name="Izard J."/>
            <person name="Baranova O.V."/>
            <person name="Blanton J.M."/>
            <person name="Tanner A.C."/>
            <person name="Dewhirst F."/>
            <person name="Young S.K."/>
            <person name="Zeng Q."/>
            <person name="Gargeya S."/>
            <person name="Fitzgerald M."/>
            <person name="Haas B."/>
            <person name="Abouelleil A."/>
            <person name="Alvarado L."/>
            <person name="Arachchi H.M."/>
            <person name="Berlin A."/>
            <person name="Brown A."/>
            <person name="Chapman S.B."/>
            <person name="Chen Z."/>
            <person name="Dunbar C."/>
            <person name="Freedman E."/>
            <person name="Gearin G."/>
            <person name="Goldberg J."/>
            <person name="Griggs A."/>
            <person name="Gujja S."/>
            <person name="Heiman D."/>
            <person name="Howarth C."/>
            <person name="Larson L."/>
            <person name="Lui A."/>
            <person name="MacDonald P.J.P."/>
            <person name="Montmayeur A."/>
            <person name="Murphy C."/>
            <person name="Neiman D."/>
            <person name="Pearson M."/>
            <person name="Priest M."/>
            <person name="Roberts A."/>
            <person name="Saif S."/>
            <person name="Shea T."/>
            <person name="Shenoy N."/>
            <person name="Sisk P."/>
            <person name="Stolte C."/>
            <person name="Sykes S."/>
            <person name="Wortman J."/>
            <person name="Nusbaum C."/>
            <person name="Birren B."/>
        </authorList>
    </citation>
    <scope>NUCLEOTIDE SEQUENCE [LARGE SCALE GENOMIC DNA]</scope>
    <source>
        <strain evidence="1 2">ATCC 29453</strain>
    </source>
</reference>
<dbReference type="OrthoDB" id="9135928at2"/>
<evidence type="ECO:0000313" key="1">
    <source>
        <dbReference type="EMBL" id="EFG30477.1"/>
    </source>
</evidence>
<dbReference type="eggNOG" id="ENOG5033A18">
    <property type="taxonomic scope" value="Bacteria"/>
</dbReference>
<dbReference type="STRING" id="641147.HMPREF9021_01764"/>
<reference evidence="1 2" key="1">
    <citation type="submission" date="2010-03" db="EMBL/GenBank/DDBJ databases">
        <authorList>
            <consortium name="The Broad Institute Genome Sequencing Platform"/>
            <person name="Ward D."/>
            <person name="Earl A."/>
            <person name="Feldgarden M."/>
            <person name="Gevers D."/>
            <person name="Young S."/>
            <person name="Zeng Q."/>
            <person name="Koehrsen M."/>
            <person name="Alvarado L."/>
            <person name="Berlin A.M."/>
            <person name="Borenstein D."/>
            <person name="Chapman S.B."/>
            <person name="Chen Z."/>
            <person name="Engels R."/>
            <person name="Freedman E."/>
            <person name="Gellesch M."/>
            <person name="Goldberg J."/>
            <person name="Griggs A."/>
            <person name="Gujja S."/>
            <person name="Heilman E.R."/>
            <person name="Heiman D.I."/>
            <person name="Hepburn T.A."/>
            <person name="Howarth C."/>
            <person name="Jen D."/>
            <person name="Larson L."/>
            <person name="Mehta T."/>
            <person name="Park D."/>
            <person name="Pearson M."/>
            <person name="Richards J."/>
            <person name="Roberts A."/>
            <person name="Saif S."/>
            <person name="Shea T.D."/>
            <person name="Shenoy N."/>
            <person name="Sisk P."/>
            <person name="Stolte C."/>
            <person name="Sykes S.N."/>
            <person name="Walk T."/>
            <person name="White J."/>
            <person name="Yandava C."/>
            <person name="Izard J."/>
            <person name="Baranova O.V."/>
            <person name="Blanton J.M."/>
            <person name="Tanner A.C."/>
            <person name="Dewhirst F."/>
            <person name="Haas B."/>
            <person name="Nusbaum C."/>
            <person name="Birren B."/>
        </authorList>
    </citation>
    <scope>NUCLEOTIDE SEQUENCE [LARGE SCALE GENOMIC DNA]</scope>
    <source>
        <strain evidence="1 2">ATCC 29453</strain>
    </source>
</reference>